<gene>
    <name evidence="3" type="ORF">AAGT77_08550</name>
</gene>
<dbReference type="Proteomes" id="UP001445268">
    <property type="component" value="Chromosome"/>
</dbReference>
<organism evidence="3 4">
    <name type="scientific">Marinobacter alkaliphilus</name>
    <dbReference type="NCBI Taxonomy" id="254719"/>
    <lineage>
        <taxon>Bacteria</taxon>
        <taxon>Pseudomonadati</taxon>
        <taxon>Pseudomonadota</taxon>
        <taxon>Gammaproteobacteria</taxon>
        <taxon>Pseudomonadales</taxon>
        <taxon>Marinobacteraceae</taxon>
        <taxon>Marinobacter</taxon>
    </lineage>
</organism>
<dbReference type="EMBL" id="CP152380">
    <property type="protein sequence ID" value="XAF55568.1"/>
    <property type="molecule type" value="Genomic_DNA"/>
</dbReference>
<keyword evidence="3" id="KW-0808">Transferase</keyword>
<evidence type="ECO:0000259" key="2">
    <source>
        <dbReference type="Pfam" id="PF13439"/>
    </source>
</evidence>
<reference evidence="3 4" key="1">
    <citation type="submission" date="2024-04" db="EMBL/GenBank/DDBJ databases">
        <title>Marinobacter sp. SBY-1.</title>
        <authorList>
            <person name="Pan C."/>
        </authorList>
    </citation>
    <scope>NUCLEOTIDE SEQUENCE [LARGE SCALE GENOMIC DNA]</scope>
    <source>
        <strain evidence="3 4">SBY-1</strain>
    </source>
</reference>
<evidence type="ECO:0000313" key="3">
    <source>
        <dbReference type="EMBL" id="XAF55568.1"/>
    </source>
</evidence>
<protein>
    <submittedName>
        <fullName evidence="3">Glycosyltransferase</fullName>
        <ecNumber evidence="3">2.4.-.-</ecNumber>
    </submittedName>
</protein>
<feature type="domain" description="Glycosyl transferase family 1" evidence="1">
    <location>
        <begin position="178"/>
        <end position="331"/>
    </location>
</feature>
<dbReference type="InterPro" id="IPR001296">
    <property type="entry name" value="Glyco_trans_1"/>
</dbReference>
<dbReference type="Pfam" id="PF13439">
    <property type="entry name" value="Glyco_transf_4"/>
    <property type="match status" value="1"/>
</dbReference>
<dbReference type="InterPro" id="IPR028098">
    <property type="entry name" value="Glyco_trans_4-like_N"/>
</dbReference>
<dbReference type="SUPFAM" id="SSF53756">
    <property type="entry name" value="UDP-Glycosyltransferase/glycogen phosphorylase"/>
    <property type="match status" value="1"/>
</dbReference>
<proteinExistence type="predicted"/>
<sequence>MDRYDNPYAGTESQVLKLVEGLKASGWQIRFAVFRSTDYSLSDEFPVPVEHLGVQSLSNPRSWMKVYQYARALRAEGYTLVHGFFNDASVICPPMMRLAGVRTVISRRDMGFWYTSTYLRALRQTGRWVNAVICNSRAVAAITSEMEGIEPARVHVIYNGYPESPPPMDVSRRPADEGRPVVIGIVANLRPIKRIHDLIDAAANLISDGHQIELRVVGGGDPSPYLAQVQNLGIESSVSLLGSQPDPERHIRAFDIAVLCSETEGFSNALIEYMRCGKPVVCTETGGNPEIVEDGVTGYLVSVGDVPALTNHLAMLVNDPVLRERMGQASYAQVQNRYSIDTMLNQHIELYSRISPGRESA</sequence>
<name>A0ABZ3E798_9GAMM</name>
<feature type="domain" description="Glycosyltransferase subfamily 4-like N-terminal" evidence="2">
    <location>
        <begin position="10"/>
        <end position="161"/>
    </location>
</feature>
<dbReference type="PANTHER" id="PTHR12526">
    <property type="entry name" value="GLYCOSYLTRANSFERASE"/>
    <property type="match status" value="1"/>
</dbReference>
<evidence type="ECO:0000313" key="4">
    <source>
        <dbReference type="Proteomes" id="UP001445268"/>
    </source>
</evidence>
<dbReference type="Gene3D" id="3.40.50.2000">
    <property type="entry name" value="Glycogen Phosphorylase B"/>
    <property type="match status" value="2"/>
</dbReference>
<dbReference type="EC" id="2.4.-.-" evidence="3"/>
<dbReference type="GO" id="GO:0016757">
    <property type="term" value="F:glycosyltransferase activity"/>
    <property type="evidence" value="ECO:0007669"/>
    <property type="project" value="UniProtKB-KW"/>
</dbReference>
<keyword evidence="4" id="KW-1185">Reference proteome</keyword>
<evidence type="ECO:0000259" key="1">
    <source>
        <dbReference type="Pfam" id="PF00534"/>
    </source>
</evidence>
<accession>A0ABZ3E798</accession>
<dbReference type="PANTHER" id="PTHR12526:SF630">
    <property type="entry name" value="GLYCOSYLTRANSFERASE"/>
    <property type="match status" value="1"/>
</dbReference>
<keyword evidence="3" id="KW-0328">Glycosyltransferase</keyword>
<dbReference type="Pfam" id="PF00534">
    <property type="entry name" value="Glycos_transf_1"/>
    <property type="match status" value="1"/>
</dbReference>
<dbReference type="RefSeq" id="WP_342632369.1">
    <property type="nucleotide sequence ID" value="NZ_CP152380.1"/>
</dbReference>